<dbReference type="SUPFAM" id="SSF55961">
    <property type="entry name" value="Bet v1-like"/>
    <property type="match status" value="1"/>
</dbReference>
<evidence type="ECO:0000259" key="2">
    <source>
        <dbReference type="Pfam" id="PF08327"/>
    </source>
</evidence>
<evidence type="ECO:0000313" key="4">
    <source>
        <dbReference type="Proteomes" id="UP000266067"/>
    </source>
</evidence>
<dbReference type="AlphaFoldDB" id="A0A3A1NCQ4"/>
<gene>
    <name evidence="3" type="ORF">D2V08_02565</name>
</gene>
<dbReference type="Gene3D" id="3.30.530.20">
    <property type="match status" value="1"/>
</dbReference>
<dbReference type="Pfam" id="PF08327">
    <property type="entry name" value="AHSA1"/>
    <property type="match status" value="1"/>
</dbReference>
<comment type="caution">
    <text evidence="3">The sequence shown here is derived from an EMBL/GenBank/DDBJ whole genome shotgun (WGS) entry which is preliminary data.</text>
</comment>
<accession>A0A3A1NCQ4</accession>
<keyword evidence="4" id="KW-1185">Reference proteome</keyword>
<dbReference type="Proteomes" id="UP000266067">
    <property type="component" value="Unassembled WGS sequence"/>
</dbReference>
<protein>
    <submittedName>
        <fullName evidence="3">SRPBCC domain-containing protein</fullName>
    </submittedName>
</protein>
<dbReference type="EMBL" id="QXFH01000064">
    <property type="protein sequence ID" value="RIV36236.1"/>
    <property type="molecule type" value="Genomic_DNA"/>
</dbReference>
<reference evidence="3 4" key="1">
    <citation type="submission" date="2018-08" db="EMBL/GenBank/DDBJ databases">
        <title>Proposal of Muricauda 72 sp.nov. and Muricauda NH166 sp.nov., isolated from seawater.</title>
        <authorList>
            <person name="Cheng H."/>
            <person name="Wu Y.-H."/>
            <person name="Guo L.-L."/>
            <person name="Xu X.-W."/>
        </authorList>
    </citation>
    <scope>NUCLEOTIDE SEQUENCE [LARGE SCALE GENOMIC DNA]</scope>
    <source>
        <strain evidence="3 4">KCTC 22173</strain>
    </source>
</reference>
<comment type="similarity">
    <text evidence="1">Belongs to the AHA1 family.</text>
</comment>
<organism evidence="3 4">
    <name type="scientific">Flagellimonas lutimaris</name>
    <dbReference type="NCBI Taxonomy" id="475082"/>
    <lineage>
        <taxon>Bacteria</taxon>
        <taxon>Pseudomonadati</taxon>
        <taxon>Bacteroidota</taxon>
        <taxon>Flavobacteriia</taxon>
        <taxon>Flavobacteriales</taxon>
        <taxon>Flavobacteriaceae</taxon>
        <taxon>Flagellimonas</taxon>
    </lineage>
</organism>
<dbReference type="CDD" id="cd07814">
    <property type="entry name" value="SRPBCC_CalC_Aha1-like"/>
    <property type="match status" value="1"/>
</dbReference>
<proteinExistence type="inferred from homology"/>
<feature type="domain" description="Activator of Hsp90 ATPase homologue 1/2-like C-terminal" evidence="2">
    <location>
        <begin position="48"/>
        <end position="184"/>
    </location>
</feature>
<evidence type="ECO:0000313" key="3">
    <source>
        <dbReference type="EMBL" id="RIV36236.1"/>
    </source>
</evidence>
<sequence length="184" mass="21362">MPNKEQIMKYFFTLLILLLVNLTYGQATSQTDTLPSGELMLKQEVVINTSIEKVWNAYTTPEGWKGWVTPIVEMDFRINGTIKSHYDSTASIGDKGTIVNHILNYIPYELITMQAELNENFPEFMIGEEKNLYSIVDFHKLSENQTKLTIYGIGYKNEQQWIDLLKFFIQGNEMSLNKLKNYLE</sequence>
<dbReference type="InterPro" id="IPR023393">
    <property type="entry name" value="START-like_dom_sf"/>
</dbReference>
<name>A0A3A1NCQ4_9FLAO</name>
<dbReference type="InterPro" id="IPR013538">
    <property type="entry name" value="ASHA1/2-like_C"/>
</dbReference>
<evidence type="ECO:0000256" key="1">
    <source>
        <dbReference type="ARBA" id="ARBA00006817"/>
    </source>
</evidence>